<comment type="caution">
    <text evidence="1">The sequence shown here is derived from an EMBL/GenBank/DDBJ whole genome shotgun (WGS) entry which is preliminary data.</text>
</comment>
<protein>
    <submittedName>
        <fullName evidence="1">Uncharacterized protein</fullName>
    </submittedName>
</protein>
<name>A0ABW4IU23_9ACTN</name>
<evidence type="ECO:0000313" key="2">
    <source>
        <dbReference type="Proteomes" id="UP001597261"/>
    </source>
</evidence>
<dbReference type="Proteomes" id="UP001597261">
    <property type="component" value="Unassembled WGS sequence"/>
</dbReference>
<dbReference type="EMBL" id="JBHUDX010000048">
    <property type="protein sequence ID" value="MFD1659996.1"/>
    <property type="molecule type" value="Genomic_DNA"/>
</dbReference>
<dbReference type="RefSeq" id="WP_381083672.1">
    <property type="nucleotide sequence ID" value="NZ_JBHUDX010000048.1"/>
</dbReference>
<organism evidence="1 2">
    <name type="scientific">Streptomyces caeni</name>
    <dbReference type="NCBI Taxonomy" id="2307231"/>
    <lineage>
        <taxon>Bacteria</taxon>
        <taxon>Bacillati</taxon>
        <taxon>Actinomycetota</taxon>
        <taxon>Actinomycetes</taxon>
        <taxon>Kitasatosporales</taxon>
        <taxon>Streptomycetaceae</taxon>
        <taxon>Streptomyces</taxon>
    </lineage>
</organism>
<proteinExistence type="predicted"/>
<reference evidence="2" key="1">
    <citation type="journal article" date="2019" name="Int. J. Syst. Evol. Microbiol.">
        <title>The Global Catalogue of Microorganisms (GCM) 10K type strain sequencing project: providing services to taxonomists for standard genome sequencing and annotation.</title>
        <authorList>
            <consortium name="The Broad Institute Genomics Platform"/>
            <consortium name="The Broad Institute Genome Sequencing Center for Infectious Disease"/>
            <person name="Wu L."/>
            <person name="Ma J."/>
        </authorList>
    </citation>
    <scope>NUCLEOTIDE SEQUENCE [LARGE SCALE GENOMIC DNA]</scope>
    <source>
        <strain evidence="2">CGMCC 1.12470</strain>
    </source>
</reference>
<evidence type="ECO:0000313" key="1">
    <source>
        <dbReference type="EMBL" id="MFD1659996.1"/>
    </source>
</evidence>
<keyword evidence="2" id="KW-1185">Reference proteome</keyword>
<accession>A0ABW4IU23</accession>
<gene>
    <name evidence="1" type="ORF">ACFSL4_17785</name>
</gene>
<sequence>MTRQGSDGAAYGQRGATEYDRGFLAEVDRHQPQLVRAERYAETWRRGPLEVTLNPLCDWYPPPVKAALQTYRQAVLDGHCPACGAYSRMTEGFWDLEHGETCTSSPEALALMAGAAVLEMFPAGDPDAPPEV</sequence>